<name>A0A8D8S459_9HEMI</name>
<reference evidence="1" key="1">
    <citation type="submission" date="2021-05" db="EMBL/GenBank/DDBJ databases">
        <authorList>
            <person name="Alioto T."/>
            <person name="Alioto T."/>
            <person name="Gomez Garrido J."/>
        </authorList>
    </citation>
    <scope>NUCLEOTIDE SEQUENCE</scope>
</reference>
<protein>
    <submittedName>
        <fullName evidence="1">Uncharacterized protein</fullName>
    </submittedName>
</protein>
<organism evidence="1">
    <name type="scientific">Cacopsylla melanoneura</name>
    <dbReference type="NCBI Taxonomy" id="428564"/>
    <lineage>
        <taxon>Eukaryota</taxon>
        <taxon>Metazoa</taxon>
        <taxon>Ecdysozoa</taxon>
        <taxon>Arthropoda</taxon>
        <taxon>Hexapoda</taxon>
        <taxon>Insecta</taxon>
        <taxon>Pterygota</taxon>
        <taxon>Neoptera</taxon>
        <taxon>Paraneoptera</taxon>
        <taxon>Hemiptera</taxon>
        <taxon>Sternorrhyncha</taxon>
        <taxon>Psylloidea</taxon>
        <taxon>Psyllidae</taxon>
        <taxon>Psyllinae</taxon>
        <taxon>Cacopsylla</taxon>
    </lineage>
</organism>
<dbReference type="EMBL" id="HBUF01203545">
    <property type="protein sequence ID" value="CAG6662770.1"/>
    <property type="molecule type" value="Transcribed_RNA"/>
</dbReference>
<evidence type="ECO:0000313" key="1">
    <source>
        <dbReference type="EMBL" id="CAG6662770.1"/>
    </source>
</evidence>
<dbReference type="AlphaFoldDB" id="A0A8D8S459"/>
<accession>A0A8D8S459</accession>
<sequence>MKLVKLRKLKYLFYENTGFLKGQSELGPTHRDRAKSVWRQRNKIPMNIILRVHNGGSCFSEGYRVSPLLTYSSMVRTNLYKYSTQWQLPRPPISFKKKYIRSTYYALSTYL</sequence>
<proteinExistence type="predicted"/>